<feature type="compositionally biased region" description="Pro residues" evidence="1">
    <location>
        <begin position="232"/>
        <end position="242"/>
    </location>
</feature>
<accession>A0A0C2XPQ7</accession>
<proteinExistence type="predicted"/>
<dbReference type="AlphaFoldDB" id="A0A0C2XPQ7"/>
<gene>
    <name evidence="2" type="ORF">M378DRAFT_154668</name>
</gene>
<dbReference type="OrthoDB" id="2911012at2759"/>
<dbReference type="HOGENOM" id="CLU_871448_0_0_1"/>
<sequence length="319" mass="33807">MLSPAFAPVGFKLLDPPKSKRKTAIHFQDPRSPRPVLMASLNAAALTLGTEPTTELGKALMAYPRSPYPSAPLSPERTGAMFSDDAQQQPRASLKRRHTADNAILTTRNGGSNTASAVTFQLTSSRRLAPPHLDLSAAMVEPSSNSLSPVREFEIDLTENGVDDASPESAGLSDAFWESVSLEDGALASAAAAEGSGAGFPESVTGSQASDTEDAASFLNVHDHEHALVPRSPVPSPMPPPALLFGDSDGALWSPGIPREQDQARFTQRGFLGIKRSTFAAPSPKDPLARFPTFALALQRVPVTSSMDEIKPPPRAHLV</sequence>
<evidence type="ECO:0000256" key="1">
    <source>
        <dbReference type="SAM" id="MobiDB-lite"/>
    </source>
</evidence>
<name>A0A0C2XPQ7_AMAMK</name>
<evidence type="ECO:0000313" key="3">
    <source>
        <dbReference type="Proteomes" id="UP000054549"/>
    </source>
</evidence>
<reference evidence="2 3" key="1">
    <citation type="submission" date="2014-04" db="EMBL/GenBank/DDBJ databases">
        <title>Evolutionary Origins and Diversification of the Mycorrhizal Mutualists.</title>
        <authorList>
            <consortium name="DOE Joint Genome Institute"/>
            <consortium name="Mycorrhizal Genomics Consortium"/>
            <person name="Kohler A."/>
            <person name="Kuo A."/>
            <person name="Nagy L.G."/>
            <person name="Floudas D."/>
            <person name="Copeland A."/>
            <person name="Barry K.W."/>
            <person name="Cichocki N."/>
            <person name="Veneault-Fourrey C."/>
            <person name="LaButti K."/>
            <person name="Lindquist E.A."/>
            <person name="Lipzen A."/>
            <person name="Lundell T."/>
            <person name="Morin E."/>
            <person name="Murat C."/>
            <person name="Riley R."/>
            <person name="Ohm R."/>
            <person name="Sun H."/>
            <person name="Tunlid A."/>
            <person name="Henrissat B."/>
            <person name="Grigoriev I.V."/>
            <person name="Hibbett D.S."/>
            <person name="Martin F."/>
        </authorList>
    </citation>
    <scope>NUCLEOTIDE SEQUENCE [LARGE SCALE GENOMIC DNA]</scope>
    <source>
        <strain evidence="2 3">Koide BX008</strain>
    </source>
</reference>
<feature type="region of interest" description="Disordered" evidence="1">
    <location>
        <begin position="228"/>
        <end position="259"/>
    </location>
</feature>
<organism evidence="2 3">
    <name type="scientific">Amanita muscaria (strain Koide BX008)</name>
    <dbReference type="NCBI Taxonomy" id="946122"/>
    <lineage>
        <taxon>Eukaryota</taxon>
        <taxon>Fungi</taxon>
        <taxon>Dikarya</taxon>
        <taxon>Basidiomycota</taxon>
        <taxon>Agaricomycotina</taxon>
        <taxon>Agaricomycetes</taxon>
        <taxon>Agaricomycetidae</taxon>
        <taxon>Agaricales</taxon>
        <taxon>Pluteineae</taxon>
        <taxon>Amanitaceae</taxon>
        <taxon>Amanita</taxon>
    </lineage>
</organism>
<dbReference type="EMBL" id="KN818222">
    <property type="protein sequence ID" value="KIL71183.1"/>
    <property type="molecule type" value="Genomic_DNA"/>
</dbReference>
<dbReference type="InParanoid" id="A0A0C2XPQ7"/>
<dbReference type="Proteomes" id="UP000054549">
    <property type="component" value="Unassembled WGS sequence"/>
</dbReference>
<protein>
    <submittedName>
        <fullName evidence="2">Uncharacterized protein</fullName>
    </submittedName>
</protein>
<evidence type="ECO:0000313" key="2">
    <source>
        <dbReference type="EMBL" id="KIL71183.1"/>
    </source>
</evidence>
<keyword evidence="3" id="KW-1185">Reference proteome</keyword>